<keyword evidence="1" id="KW-0732">Signal</keyword>
<evidence type="ECO:0000313" key="2">
    <source>
        <dbReference type="EMBL" id="MBC5763266.1"/>
    </source>
</evidence>
<organism evidence="2 3">
    <name type="scientific">Ramlibacter albus</name>
    <dbReference type="NCBI Taxonomy" id="2079448"/>
    <lineage>
        <taxon>Bacteria</taxon>
        <taxon>Pseudomonadati</taxon>
        <taxon>Pseudomonadota</taxon>
        <taxon>Betaproteobacteria</taxon>
        <taxon>Burkholderiales</taxon>
        <taxon>Comamonadaceae</taxon>
        <taxon>Ramlibacter</taxon>
    </lineage>
</organism>
<dbReference type="EMBL" id="JACORU010000001">
    <property type="protein sequence ID" value="MBC5763266.1"/>
    <property type="molecule type" value="Genomic_DNA"/>
</dbReference>
<keyword evidence="3" id="KW-1185">Reference proteome</keyword>
<gene>
    <name evidence="2" type="ORF">H8R02_02305</name>
</gene>
<dbReference type="Proteomes" id="UP000596827">
    <property type="component" value="Unassembled WGS sequence"/>
</dbReference>
<proteinExistence type="predicted"/>
<protein>
    <recommendedName>
        <fullName evidence="4">Spore coat protein U domain-containing protein</fullName>
    </recommendedName>
</protein>
<accession>A0A923S0J2</accession>
<dbReference type="RefSeq" id="WP_187079723.1">
    <property type="nucleotide sequence ID" value="NZ_JACORU010000001.1"/>
</dbReference>
<sequence>MKKLILSSMLAFAAMMTAQSQAATTANIAVPVQVTLTPLCVLTAPSTIAIAYTSFAASNNASQNGAVKCTNSRPYKLSWDSTTDTVTTTPSAITSSVGISYTLSITAGATGTGDGNDAAFTVRATTTGNEAGTCATGGSCVGTVQNTTLYVHY</sequence>
<comment type="caution">
    <text evidence="2">The sequence shown here is derived from an EMBL/GenBank/DDBJ whole genome shotgun (WGS) entry which is preliminary data.</text>
</comment>
<evidence type="ECO:0000313" key="3">
    <source>
        <dbReference type="Proteomes" id="UP000596827"/>
    </source>
</evidence>
<dbReference type="AlphaFoldDB" id="A0A923S0J2"/>
<reference evidence="2" key="1">
    <citation type="submission" date="2020-08" db="EMBL/GenBank/DDBJ databases">
        <title>Ramlibacter sp. GTP1 16S ribosomal RNA gene genome sequencing and assembly.</title>
        <authorList>
            <person name="Kang M."/>
        </authorList>
    </citation>
    <scope>NUCLEOTIDE SEQUENCE</scope>
    <source>
        <strain evidence="2">GTP1</strain>
    </source>
</reference>
<feature type="signal peptide" evidence="1">
    <location>
        <begin position="1"/>
        <end position="22"/>
    </location>
</feature>
<evidence type="ECO:0000256" key="1">
    <source>
        <dbReference type="SAM" id="SignalP"/>
    </source>
</evidence>
<name>A0A923S0J2_9BURK</name>
<evidence type="ECO:0008006" key="4">
    <source>
        <dbReference type="Google" id="ProtNLM"/>
    </source>
</evidence>
<feature type="chain" id="PRO_5037043773" description="Spore coat protein U domain-containing protein" evidence="1">
    <location>
        <begin position="23"/>
        <end position="153"/>
    </location>
</feature>